<reference evidence="2 3" key="1">
    <citation type="submission" date="2019-02" db="EMBL/GenBank/DDBJ databases">
        <title>Pseudomonas spp from wheat grain.</title>
        <authorList>
            <person name="Cho G.-S."/>
            <person name="Franz C.M.A.P."/>
        </authorList>
    </citation>
    <scope>NUCLEOTIDE SEQUENCE [LARGE SCALE GENOMIC DNA]</scope>
    <source>
        <strain evidence="2 3">133NRW</strain>
    </source>
</reference>
<protein>
    <submittedName>
        <fullName evidence="2">Uncharacterized protein</fullName>
    </submittedName>
</protein>
<keyword evidence="1" id="KW-0812">Transmembrane</keyword>
<dbReference type="AlphaFoldDB" id="A0A4Q7D5K1"/>
<dbReference type="RefSeq" id="WP_130138081.1">
    <property type="nucleotide sequence ID" value="NZ_SGFE01000005.1"/>
</dbReference>
<feature type="transmembrane region" description="Helical" evidence="1">
    <location>
        <begin position="119"/>
        <end position="137"/>
    </location>
</feature>
<feature type="transmembrane region" description="Helical" evidence="1">
    <location>
        <begin position="54"/>
        <end position="74"/>
    </location>
</feature>
<keyword evidence="1" id="KW-0472">Membrane</keyword>
<comment type="caution">
    <text evidence="2">The sequence shown here is derived from an EMBL/GenBank/DDBJ whole genome shotgun (WGS) entry which is preliminary data.</text>
</comment>
<sequence>MNKISKGMGTVSQLTAVCIVLTFIVGMRWQDGFYTELGFPWMSGYSNYLDTIKAGIATIKLFLLAGAVGWFSIWGLSNWRYDAATMTLVLFVFILAPFGDLAASLVEQKSTPEYSIFKSQYQICTTGFILGGIIMLLSNKKTTPSFETEDSKFHTPIYSLLILCTVMIGIFDSPKSLGAAAAQSAVRTGFSNYSSVKDGKSEHWSIIGQNQGNFILARPHYKNNTIEIKVANNTSELIIYPATPISAGVIDATSTINNP</sequence>
<keyword evidence="1" id="KW-1133">Transmembrane helix</keyword>
<evidence type="ECO:0000313" key="3">
    <source>
        <dbReference type="Proteomes" id="UP000293369"/>
    </source>
</evidence>
<gene>
    <name evidence="2" type="ORF">EUX57_03905</name>
</gene>
<evidence type="ECO:0000256" key="1">
    <source>
        <dbReference type="SAM" id="Phobius"/>
    </source>
</evidence>
<dbReference type="Proteomes" id="UP000293369">
    <property type="component" value="Unassembled WGS sequence"/>
</dbReference>
<accession>A0A4Q7D5K1</accession>
<proteinExistence type="predicted"/>
<organism evidence="2 3">
    <name type="scientific">Pseudomonas orientalis</name>
    <dbReference type="NCBI Taxonomy" id="76758"/>
    <lineage>
        <taxon>Bacteria</taxon>
        <taxon>Pseudomonadati</taxon>
        <taxon>Pseudomonadota</taxon>
        <taxon>Gammaproteobacteria</taxon>
        <taxon>Pseudomonadales</taxon>
        <taxon>Pseudomonadaceae</taxon>
        <taxon>Pseudomonas</taxon>
    </lineage>
</organism>
<evidence type="ECO:0000313" key="2">
    <source>
        <dbReference type="EMBL" id="RZI33147.1"/>
    </source>
</evidence>
<dbReference type="EMBL" id="SGFE01000005">
    <property type="protein sequence ID" value="RZI33147.1"/>
    <property type="molecule type" value="Genomic_DNA"/>
</dbReference>
<name>A0A4Q7D5K1_9PSED</name>
<feature type="transmembrane region" description="Helical" evidence="1">
    <location>
        <begin position="81"/>
        <end position="99"/>
    </location>
</feature>